<dbReference type="InterPro" id="IPR036922">
    <property type="entry name" value="Rieske_2Fe-2S_sf"/>
</dbReference>
<feature type="domain" description="Rieske" evidence="7">
    <location>
        <begin position="41"/>
        <end position="149"/>
    </location>
</feature>
<dbReference type="PRINTS" id="PR00090">
    <property type="entry name" value="RNGDIOXGNASE"/>
</dbReference>
<dbReference type="InterPro" id="IPR001663">
    <property type="entry name" value="Rng_hydr_dOase-A"/>
</dbReference>
<evidence type="ECO:0000256" key="5">
    <source>
        <dbReference type="ARBA" id="ARBA00023004"/>
    </source>
</evidence>
<protein>
    <submittedName>
        <fullName evidence="8">Aromatic ring-hydroxylating dioxygenase subunit alpha</fullName>
        <ecNumber evidence="8">1.14.13.-</ecNumber>
    </submittedName>
</protein>
<evidence type="ECO:0000256" key="3">
    <source>
        <dbReference type="ARBA" id="ARBA00022723"/>
    </source>
</evidence>
<keyword evidence="8" id="KW-0223">Dioxygenase</keyword>
<evidence type="ECO:0000313" key="8">
    <source>
        <dbReference type="EMBL" id="MFC5591494.1"/>
    </source>
</evidence>
<evidence type="ECO:0000256" key="4">
    <source>
        <dbReference type="ARBA" id="ARBA00023002"/>
    </source>
</evidence>
<dbReference type="InterPro" id="IPR017941">
    <property type="entry name" value="Rieske_2Fe-2S"/>
</dbReference>
<sequence>MAYNKVQNATNRTFERTMTYDMYTDPKVLEKERELIFDKTWHLVGHISQVEKVGQFFTADVMDEPIIIMRGTDEVLRAFYNVCPHRATKLERNESGKKKILQCMYHGWTFKTDGKLNKAPNFRGEEEACVKDACLRPVRMEVLESLIFVNLDDHAKPLSESYGDFFDRLSKFDFLSDLKRTHRKTRIFKSNWKAFIDNYLECDHCHVAHPSFVDALDMDDYQIITCENYSFQGSIVKPDKQYGEVDLNDAEMQGGSFFWLWPNLMLTFYPGPGNMASIEMIPIDHETTMAVYTYYFREDSLDKISQDEKDLMTFAEQVRSEDIELVELEQIGFRSRAFQRGRFSKSEQAIVQFHEMVLEALDE</sequence>
<dbReference type="SUPFAM" id="SSF55961">
    <property type="entry name" value="Bet v1-like"/>
    <property type="match status" value="1"/>
</dbReference>
<dbReference type="PANTHER" id="PTHR43756">
    <property type="entry name" value="CHOLINE MONOOXYGENASE, CHLOROPLASTIC"/>
    <property type="match status" value="1"/>
</dbReference>
<dbReference type="PANTHER" id="PTHR43756:SF5">
    <property type="entry name" value="CHOLINE MONOOXYGENASE, CHLOROPLASTIC"/>
    <property type="match status" value="1"/>
</dbReference>
<dbReference type="Pfam" id="PF00355">
    <property type="entry name" value="Rieske"/>
    <property type="match status" value="1"/>
</dbReference>
<evidence type="ECO:0000256" key="6">
    <source>
        <dbReference type="ARBA" id="ARBA00023014"/>
    </source>
</evidence>
<dbReference type="RefSeq" id="WP_381439351.1">
    <property type="nucleotide sequence ID" value="NZ_JBHSNO010000016.1"/>
</dbReference>
<dbReference type="Pfam" id="PF00848">
    <property type="entry name" value="Ring_hydroxyl_A"/>
    <property type="match status" value="1"/>
</dbReference>
<gene>
    <name evidence="8" type="ORF">ACFPRA_21645</name>
</gene>
<keyword evidence="9" id="KW-1185">Reference proteome</keyword>
<keyword evidence="4 8" id="KW-0560">Oxidoreductase</keyword>
<keyword evidence="3" id="KW-0479">Metal-binding</keyword>
<evidence type="ECO:0000313" key="9">
    <source>
        <dbReference type="Proteomes" id="UP001596109"/>
    </source>
</evidence>
<reference evidence="9" key="1">
    <citation type="journal article" date="2019" name="Int. J. Syst. Evol. Microbiol.">
        <title>The Global Catalogue of Microorganisms (GCM) 10K type strain sequencing project: providing services to taxonomists for standard genome sequencing and annotation.</title>
        <authorList>
            <consortium name="The Broad Institute Genomics Platform"/>
            <consortium name="The Broad Institute Genome Sequencing Center for Infectious Disease"/>
            <person name="Wu L."/>
            <person name="Ma J."/>
        </authorList>
    </citation>
    <scope>NUCLEOTIDE SEQUENCE [LARGE SCALE GENOMIC DNA]</scope>
    <source>
        <strain evidence="9">CGMCC 4.1434</strain>
    </source>
</reference>
<comment type="caution">
    <text evidence="8">The sequence shown here is derived from an EMBL/GenBank/DDBJ whole genome shotgun (WGS) entry which is preliminary data.</text>
</comment>
<dbReference type="SUPFAM" id="SSF50022">
    <property type="entry name" value="ISP domain"/>
    <property type="match status" value="1"/>
</dbReference>
<dbReference type="Gene3D" id="3.90.380.10">
    <property type="entry name" value="Naphthalene 1,2-dioxygenase Alpha Subunit, Chain A, domain 1"/>
    <property type="match status" value="2"/>
</dbReference>
<dbReference type="CDD" id="cd03469">
    <property type="entry name" value="Rieske_RO_Alpha_N"/>
    <property type="match status" value="1"/>
</dbReference>
<keyword evidence="5" id="KW-0408">Iron</keyword>
<dbReference type="Gene3D" id="2.102.10.10">
    <property type="entry name" value="Rieske [2Fe-2S] iron-sulphur domain"/>
    <property type="match status" value="1"/>
</dbReference>
<dbReference type="PROSITE" id="PS51296">
    <property type="entry name" value="RIESKE"/>
    <property type="match status" value="1"/>
</dbReference>
<dbReference type="GO" id="GO:0051213">
    <property type="term" value="F:dioxygenase activity"/>
    <property type="evidence" value="ECO:0007669"/>
    <property type="project" value="UniProtKB-KW"/>
</dbReference>
<dbReference type="EC" id="1.14.13.-" evidence="8"/>
<name>A0ABW0TSW0_9BACL</name>
<evidence type="ECO:0000256" key="1">
    <source>
        <dbReference type="ARBA" id="ARBA00001962"/>
    </source>
</evidence>
<comment type="cofactor">
    <cofactor evidence="1">
        <name>Fe cation</name>
        <dbReference type="ChEBI" id="CHEBI:24875"/>
    </cofactor>
</comment>
<proteinExistence type="predicted"/>
<keyword evidence="2" id="KW-0001">2Fe-2S</keyword>
<dbReference type="EMBL" id="JBHSNO010000016">
    <property type="protein sequence ID" value="MFC5591494.1"/>
    <property type="molecule type" value="Genomic_DNA"/>
</dbReference>
<dbReference type="Proteomes" id="UP001596109">
    <property type="component" value="Unassembled WGS sequence"/>
</dbReference>
<accession>A0ABW0TSW0</accession>
<organism evidence="8 9">
    <name type="scientific">Sporosarcina soli</name>
    <dbReference type="NCBI Taxonomy" id="334736"/>
    <lineage>
        <taxon>Bacteria</taxon>
        <taxon>Bacillati</taxon>
        <taxon>Bacillota</taxon>
        <taxon>Bacilli</taxon>
        <taxon>Bacillales</taxon>
        <taxon>Caryophanaceae</taxon>
        <taxon>Sporosarcina</taxon>
    </lineage>
</organism>
<keyword evidence="6" id="KW-0411">Iron-sulfur</keyword>
<dbReference type="InterPro" id="IPR015879">
    <property type="entry name" value="Ring_hydroxy_dOase_asu_C_dom"/>
</dbReference>
<evidence type="ECO:0000256" key="2">
    <source>
        <dbReference type="ARBA" id="ARBA00022714"/>
    </source>
</evidence>
<evidence type="ECO:0000259" key="7">
    <source>
        <dbReference type="PROSITE" id="PS51296"/>
    </source>
</evidence>